<reference evidence="2 3" key="1">
    <citation type="submission" date="2017-09" db="EMBL/GenBank/DDBJ databases">
        <authorList>
            <person name="Ehlers B."/>
            <person name="Leendertz F.H."/>
        </authorList>
    </citation>
    <scope>NUCLEOTIDE SEQUENCE [LARGE SCALE GENOMIC DNA]</scope>
    <source>
        <strain evidence="2 3">DSM 45537</strain>
    </source>
</reference>
<protein>
    <submittedName>
        <fullName evidence="2">Uncharacterized protein</fullName>
    </submittedName>
</protein>
<evidence type="ECO:0000256" key="1">
    <source>
        <dbReference type="SAM" id="MobiDB-lite"/>
    </source>
</evidence>
<sequence>MTDIYGLPDTTGRKEGDTWTTTLPDGRTVVNTIPVGNGNQTVDQIITNPDGSTTNSRVAGNGQGGWQRWNDDSTGTSSYAGKDTQDSDVYGQHFNPGASTSGRPNHEFGMSSDYKTTATASYDQDGNRIGTDIGVANKSGLYDNVHVDNFGNKTFTTTSRDEKGAVVSTFTGQIDSDGYGWKILGDKRWEVAPDSQGQPVFMRTEETPEGVHHYRLDETGKLTDEFRGNQPGLWYRDTINPEDGSITRLDVNLGVTVYNSDGTVRSSQKPDDKRTGLEKVVDTTGEFLYGSGRFLFGMTDVGAVYNAVSPLWGQHDAAVTADDVLVETAESFKPLFTGDGHERWQTLQAMIAGTNSDEFGDDSIVSTTKAVLTAATFFLPGPKGLGALGRRGRAGEELLIREMAEAGATEAEILASLREVRAAQEALDSVTGKNDRGDGSGERLTPAEILAEIENSRRPTGVPDGAFRHGDGAGRDANSPDGSHSSPGISTRNPRISDPADSRMPNGLNDAEKNRWLYDRTAPADTSNMAKIGDPGVSRWPLKERLLGGLRSGARGFIGEAFSRAKLRLEGYEILAENQPIRVPDGKGGHVTVKPDFIAIDPKTNRLVFVEAKFGNDPTFRPNQLEGYPGINAGDTSILDLELPKELRDKIVSRMESENHPLESDIISGIDTHAWNVDHMPTPEIIREAQRDFETDYFELNTSKKSLGTSANQTKSFLNDLVNELDKEGADQNLPPSLPDKWSKPTGDLSALGIGALAAFGMGLLLPDEESEDAEFDESDVLWQAGLVQSMMSDLAAVTGTAVVMPNPVMTVAGPSVNPIDQSLVVNIRLPAPENRIDEETQIAAFVANSVHIR</sequence>
<name>A0A285LRT4_9NOCA</name>
<dbReference type="Proteomes" id="UP000219565">
    <property type="component" value="Unassembled WGS sequence"/>
</dbReference>
<evidence type="ECO:0000313" key="2">
    <source>
        <dbReference type="EMBL" id="SNY87609.1"/>
    </source>
</evidence>
<feature type="region of interest" description="Disordered" evidence="1">
    <location>
        <begin position="452"/>
        <end position="515"/>
    </location>
</feature>
<dbReference type="OrthoDB" id="4556881at2"/>
<feature type="compositionally biased region" description="Polar residues" evidence="1">
    <location>
        <begin position="48"/>
        <end position="58"/>
    </location>
</feature>
<dbReference type="AlphaFoldDB" id="A0A285LRT4"/>
<dbReference type="RefSeq" id="WP_143861505.1">
    <property type="nucleotide sequence ID" value="NZ_JAMTCV010000003.1"/>
</dbReference>
<feature type="compositionally biased region" description="Polar residues" evidence="1">
    <location>
        <begin position="480"/>
        <end position="494"/>
    </location>
</feature>
<dbReference type="EMBL" id="OBEG01000004">
    <property type="protein sequence ID" value="SNY87609.1"/>
    <property type="molecule type" value="Genomic_DNA"/>
</dbReference>
<feature type="region of interest" description="Disordered" evidence="1">
    <location>
        <begin position="1"/>
        <end position="22"/>
    </location>
</feature>
<evidence type="ECO:0000313" key="3">
    <source>
        <dbReference type="Proteomes" id="UP000219565"/>
    </source>
</evidence>
<organism evidence="2 3">
    <name type="scientific">Nocardia amikacinitolerans</name>
    <dbReference type="NCBI Taxonomy" id="756689"/>
    <lineage>
        <taxon>Bacteria</taxon>
        <taxon>Bacillati</taxon>
        <taxon>Actinomycetota</taxon>
        <taxon>Actinomycetes</taxon>
        <taxon>Mycobacteriales</taxon>
        <taxon>Nocardiaceae</taxon>
        <taxon>Nocardia</taxon>
    </lineage>
</organism>
<proteinExistence type="predicted"/>
<gene>
    <name evidence="2" type="ORF">SAMN04244553_4557</name>
</gene>
<feature type="region of interest" description="Disordered" evidence="1">
    <location>
        <begin position="425"/>
        <end position="444"/>
    </location>
</feature>
<feature type="region of interest" description="Disordered" evidence="1">
    <location>
        <begin position="48"/>
        <end position="112"/>
    </location>
</feature>
<accession>A0A285LRT4</accession>
<keyword evidence="3" id="KW-1185">Reference proteome</keyword>